<comment type="caution">
    <text evidence="5">The sequence shown here is derived from an EMBL/GenBank/DDBJ whole genome shotgun (WGS) entry which is preliminary data.</text>
</comment>
<evidence type="ECO:0000256" key="2">
    <source>
        <dbReference type="ARBA" id="ARBA00022801"/>
    </source>
</evidence>
<dbReference type="GO" id="GO:0008233">
    <property type="term" value="F:peptidase activity"/>
    <property type="evidence" value="ECO:0007669"/>
    <property type="project" value="UniProtKB-KW"/>
</dbReference>
<dbReference type="EMBL" id="AJWY01009766">
    <property type="protein sequence ID" value="EKC57416.1"/>
    <property type="molecule type" value="Genomic_DNA"/>
</dbReference>
<comment type="similarity">
    <text evidence="3">Belongs to the peptidase U32 family.</text>
</comment>
<dbReference type="AlphaFoldDB" id="K1TDX8"/>
<feature type="domain" description="Peptidase family U32 C-terminal" evidence="4">
    <location>
        <begin position="119"/>
        <end position="197"/>
    </location>
</feature>
<keyword evidence="1" id="KW-0645">Protease</keyword>
<evidence type="ECO:0000259" key="4">
    <source>
        <dbReference type="Pfam" id="PF16325"/>
    </source>
</evidence>
<dbReference type="Pfam" id="PF01136">
    <property type="entry name" value="Peptidase_U32"/>
    <property type="match status" value="1"/>
</dbReference>
<feature type="non-terminal residue" evidence="5">
    <location>
        <position position="1"/>
    </location>
</feature>
<organism evidence="5">
    <name type="scientific">human gut metagenome</name>
    <dbReference type="NCBI Taxonomy" id="408170"/>
    <lineage>
        <taxon>unclassified sequences</taxon>
        <taxon>metagenomes</taxon>
        <taxon>organismal metagenomes</taxon>
    </lineage>
</organism>
<keyword evidence="2" id="KW-0378">Hydrolase</keyword>
<gene>
    <name evidence="5" type="ORF">LEA_14368</name>
</gene>
<dbReference type="InterPro" id="IPR051454">
    <property type="entry name" value="RNA/ubiquinone_mod_enzymes"/>
</dbReference>
<evidence type="ECO:0000256" key="1">
    <source>
        <dbReference type="ARBA" id="ARBA00022670"/>
    </source>
</evidence>
<evidence type="ECO:0000256" key="3">
    <source>
        <dbReference type="ARBA" id="ARBA00038374"/>
    </source>
</evidence>
<dbReference type="Gene3D" id="2.40.30.10">
    <property type="entry name" value="Translation factors"/>
    <property type="match status" value="1"/>
</dbReference>
<reference evidence="5" key="1">
    <citation type="journal article" date="2013" name="Environ. Microbiol.">
        <title>Microbiota from the distal guts of lean and obese adolescents exhibit partial functional redundancy besides clear differences in community structure.</title>
        <authorList>
            <person name="Ferrer M."/>
            <person name="Ruiz A."/>
            <person name="Lanza F."/>
            <person name="Haange S.B."/>
            <person name="Oberbach A."/>
            <person name="Till H."/>
            <person name="Bargiela R."/>
            <person name="Campoy C."/>
            <person name="Segura M.T."/>
            <person name="Richter M."/>
            <person name="von Bergen M."/>
            <person name="Seifert J."/>
            <person name="Suarez A."/>
        </authorList>
    </citation>
    <scope>NUCLEOTIDE SEQUENCE</scope>
</reference>
<proteinExistence type="inferred from homology"/>
<dbReference type="GO" id="GO:0006508">
    <property type="term" value="P:proteolysis"/>
    <property type="evidence" value="ECO:0007669"/>
    <property type="project" value="UniProtKB-KW"/>
</dbReference>
<protein>
    <submittedName>
        <fullName evidence="5">Collagenase</fullName>
    </submittedName>
</protein>
<evidence type="ECO:0000313" key="5">
    <source>
        <dbReference type="EMBL" id="EKC57416.1"/>
    </source>
</evidence>
<dbReference type="InterPro" id="IPR001539">
    <property type="entry name" value="Peptidase_U32"/>
</dbReference>
<dbReference type="PANTHER" id="PTHR30217:SF6">
    <property type="entry name" value="TRNA HYDROXYLATION PROTEIN P"/>
    <property type="match status" value="1"/>
</dbReference>
<accession>K1TDX8</accession>
<dbReference type="InterPro" id="IPR032525">
    <property type="entry name" value="Peptidase_U32_C"/>
</dbReference>
<name>K1TDX8_9ZZZZ</name>
<dbReference type="PANTHER" id="PTHR30217">
    <property type="entry name" value="PEPTIDASE U32 FAMILY"/>
    <property type="match status" value="1"/>
</dbReference>
<sequence>KYGLTESKRPGQVFDITEDARGTYIFNSRDMCMIDHLPELLAAGITSLKIEGRTKSAYYVGAVTNAYRHALDDAVAGRPLDPVWQREVLQISHRPYSTGFYFGQPGQYTANSAYFAGAEVCAVVEGTAPDGRAVLTQRNKFAVGDTLELVTNAAPPVTFTAQDLRDADGLPLESVPHPMQRFTMPLPCRAAPLSLVRRKLPAETVDIRLECR</sequence>
<dbReference type="Pfam" id="PF16325">
    <property type="entry name" value="Peptidase_U32_C"/>
    <property type="match status" value="1"/>
</dbReference>